<dbReference type="PROSITE" id="PS50090">
    <property type="entry name" value="MYB_LIKE"/>
    <property type="match status" value="1"/>
</dbReference>
<feature type="compositionally biased region" description="Basic and acidic residues" evidence="1">
    <location>
        <begin position="120"/>
        <end position="130"/>
    </location>
</feature>
<feature type="region of interest" description="Disordered" evidence="1">
    <location>
        <begin position="620"/>
        <end position="641"/>
    </location>
</feature>
<dbReference type="InterPro" id="IPR009057">
    <property type="entry name" value="Homeodomain-like_sf"/>
</dbReference>
<dbReference type="EMBL" id="VWRR01000018">
    <property type="protein sequence ID" value="KAF6000697.1"/>
    <property type="molecule type" value="Genomic_DNA"/>
</dbReference>
<feature type="region of interest" description="Disordered" evidence="1">
    <location>
        <begin position="119"/>
        <end position="168"/>
    </location>
</feature>
<feature type="region of interest" description="Disordered" evidence="1">
    <location>
        <begin position="264"/>
        <end position="301"/>
    </location>
</feature>
<dbReference type="GO" id="GO:0003677">
    <property type="term" value="F:DNA binding"/>
    <property type="evidence" value="ECO:0007669"/>
    <property type="project" value="UniProtKB-KW"/>
</dbReference>
<dbReference type="InterPro" id="IPR001005">
    <property type="entry name" value="SANT/Myb"/>
</dbReference>
<accession>A0A7J7IDQ8</accession>
<feature type="compositionally biased region" description="Polar residues" evidence="1">
    <location>
        <begin position="132"/>
        <end position="143"/>
    </location>
</feature>
<evidence type="ECO:0000256" key="1">
    <source>
        <dbReference type="SAM" id="MobiDB-lite"/>
    </source>
</evidence>
<comment type="caution">
    <text evidence="3">The sequence shown here is derived from an EMBL/GenBank/DDBJ whole genome shotgun (WGS) entry which is preliminary data.</text>
</comment>
<keyword evidence="3" id="KW-0238">DNA-binding</keyword>
<proteinExistence type="predicted"/>
<keyword evidence="4" id="KW-1185">Reference proteome</keyword>
<evidence type="ECO:0000313" key="3">
    <source>
        <dbReference type="EMBL" id="KAF6000697.1"/>
    </source>
</evidence>
<sequence length="701" mass="79635">MTSRGISLGVSTYPPSFKADSRRNTAVPRMGARGTHEFIGAIILCRVRICFVRESFKGDSVVFGGEHLRTSSTGILCPSWRSRSMSKGRYSETAVVFEHHTLPDSSDDEVNADCAGLQRDATKESSRLEGRSLQTASSDSTISLRGLARERPTGRKTFGPEPGRQPALHPQRIVPEAESALSSEMRDADEALFQKFCASLLSPTESVVADDRLFEDDVEFDYWKAYVESKEPNEEFRADTGARISSEELYQLVAEEVHKAAAAKEPTVAEDSQALSGAPSCALSDIPERRPRSRRGARSAENLSSDCNRLFQLLKFKLLEPEQERELSKQIHVHVQLLLHILLISSQRRANIHLAPDHVVRRQRAREAAWLMLDDLCRKRDVAREYRRVLGGIERTFFDAPPLDLLGDVERLVVRPALLSPDGLITVAEAKYAYALLRSRSGILLPEYELSCGVDIESNRVLLQGLDTGSRETLSWTKPEDTLLERCLSRHGVLWQEHLDDFLPQRSLEECIARYRQLTRRDAPENPVKTLKLKAQHPLSVEEIERLRQGVMTYGECWDAIQAFMLPGRDKVLLERVWKRLSLRARKELRRRRRRRRVSLRDDSGELLWAMSSVNGEQERSVRSSVHSEEAGALDTDMGDHTGFMETPFSRQEDRELLLLIRQHLGSMDEASVFELIAQKMETKRTPDVYRERARELISLL</sequence>
<reference evidence="3 4" key="1">
    <citation type="journal article" date="2020" name="J. Phycol.">
        <title>Comparative genome analysis reveals Cyanidiococcus gen. nov., a new extremophilic red algal genus sister to Cyanidioschyzon (Cyanidioschyzonaceae, Rhodophyta).</title>
        <authorList>
            <person name="Liu S.-L."/>
            <person name="Chiang Y.-R."/>
            <person name="Yoon H.S."/>
            <person name="Fu H.-Y."/>
        </authorList>
    </citation>
    <scope>NUCLEOTIDE SEQUENCE [LARGE SCALE GENOMIC DNA]</scope>
    <source>
        <strain evidence="3 4">THAL066</strain>
    </source>
</reference>
<dbReference type="Proteomes" id="UP000530660">
    <property type="component" value="Unassembled WGS sequence"/>
</dbReference>
<evidence type="ECO:0000259" key="2">
    <source>
        <dbReference type="PROSITE" id="PS50090"/>
    </source>
</evidence>
<dbReference type="Gene3D" id="1.10.10.60">
    <property type="entry name" value="Homeodomain-like"/>
    <property type="match status" value="1"/>
</dbReference>
<dbReference type="CDD" id="cd00167">
    <property type="entry name" value="SANT"/>
    <property type="match status" value="1"/>
</dbReference>
<protein>
    <submittedName>
        <fullName evidence="3">Homeodomain-like super protein</fullName>
    </submittedName>
</protein>
<organism evidence="3 4">
    <name type="scientific">Cyanidiococcus yangmingshanensis</name>
    <dbReference type="NCBI Taxonomy" id="2690220"/>
    <lineage>
        <taxon>Eukaryota</taxon>
        <taxon>Rhodophyta</taxon>
        <taxon>Bangiophyceae</taxon>
        <taxon>Cyanidiales</taxon>
        <taxon>Cyanidiaceae</taxon>
        <taxon>Cyanidiococcus</taxon>
    </lineage>
</organism>
<dbReference type="SMART" id="SM00717">
    <property type="entry name" value="SANT"/>
    <property type="match status" value="3"/>
</dbReference>
<dbReference type="OrthoDB" id="49309at2759"/>
<keyword evidence="3" id="KW-0371">Homeobox</keyword>
<feature type="compositionally biased region" description="Basic and acidic residues" evidence="1">
    <location>
        <begin position="620"/>
        <end position="630"/>
    </location>
</feature>
<dbReference type="AlphaFoldDB" id="A0A7J7IDQ8"/>
<feature type="domain" description="Myb-like" evidence="2">
    <location>
        <begin position="475"/>
        <end position="519"/>
    </location>
</feature>
<dbReference type="SUPFAM" id="SSF46689">
    <property type="entry name" value="Homeodomain-like"/>
    <property type="match status" value="1"/>
</dbReference>
<name>A0A7J7IDQ8_9RHOD</name>
<gene>
    <name evidence="3" type="primary">DUO3</name>
    <name evidence="3" type="ORF">F1559_001520</name>
</gene>
<evidence type="ECO:0000313" key="4">
    <source>
        <dbReference type="Proteomes" id="UP000530660"/>
    </source>
</evidence>